<evidence type="ECO:0000256" key="12">
    <source>
        <dbReference type="ARBA" id="ARBA00023304"/>
    </source>
</evidence>
<comment type="catalytic activity">
    <reaction evidence="13 14">
        <text>2 pyruvate + H(+) = (2S)-2-acetolactate + CO2</text>
        <dbReference type="Rhea" id="RHEA:25249"/>
        <dbReference type="ChEBI" id="CHEBI:15361"/>
        <dbReference type="ChEBI" id="CHEBI:15378"/>
        <dbReference type="ChEBI" id="CHEBI:16526"/>
        <dbReference type="ChEBI" id="CHEBI:58476"/>
        <dbReference type="EC" id="2.2.1.6"/>
    </reaction>
</comment>
<dbReference type="Pfam" id="PF02776">
    <property type="entry name" value="TPP_enzyme_N"/>
    <property type="match status" value="1"/>
</dbReference>
<dbReference type="Proteomes" id="UP000198640">
    <property type="component" value="Unassembled WGS sequence"/>
</dbReference>
<evidence type="ECO:0000259" key="16">
    <source>
        <dbReference type="Pfam" id="PF02775"/>
    </source>
</evidence>
<dbReference type="NCBIfam" id="NF005409">
    <property type="entry name" value="PRK06965.1"/>
    <property type="match status" value="1"/>
</dbReference>
<evidence type="ECO:0000256" key="13">
    <source>
        <dbReference type="ARBA" id="ARBA00048670"/>
    </source>
</evidence>
<dbReference type="GO" id="GO:0009099">
    <property type="term" value="P:L-valine biosynthetic process"/>
    <property type="evidence" value="ECO:0007669"/>
    <property type="project" value="UniProtKB-UniPathway"/>
</dbReference>
<dbReference type="SUPFAM" id="SSF52518">
    <property type="entry name" value="Thiamin diphosphate-binding fold (THDP-binding)"/>
    <property type="match status" value="2"/>
</dbReference>
<dbReference type="InterPro" id="IPR029035">
    <property type="entry name" value="DHS-like_NAD/FAD-binding_dom"/>
</dbReference>
<dbReference type="PANTHER" id="PTHR18968:SF13">
    <property type="entry name" value="ACETOLACTATE SYNTHASE CATALYTIC SUBUNIT, MITOCHONDRIAL"/>
    <property type="match status" value="1"/>
</dbReference>
<dbReference type="InterPro" id="IPR011766">
    <property type="entry name" value="TPP_enzyme_TPP-bd"/>
</dbReference>
<dbReference type="EMBL" id="FNOY01000041">
    <property type="protein sequence ID" value="SDY52832.1"/>
    <property type="molecule type" value="Genomic_DNA"/>
</dbReference>
<feature type="domain" description="Thiamine pyrophosphate enzyme TPP-binding" evidence="16">
    <location>
        <begin position="394"/>
        <end position="542"/>
    </location>
</feature>
<organism evidence="18 19">
    <name type="scientific">Nitrosomonas halophila</name>
    <dbReference type="NCBI Taxonomy" id="44576"/>
    <lineage>
        <taxon>Bacteria</taxon>
        <taxon>Pseudomonadati</taxon>
        <taxon>Pseudomonadota</taxon>
        <taxon>Betaproteobacteria</taxon>
        <taxon>Nitrosomonadales</taxon>
        <taxon>Nitrosomonadaceae</taxon>
        <taxon>Nitrosomonas</taxon>
    </lineage>
</organism>
<dbReference type="GO" id="GO:0000287">
    <property type="term" value="F:magnesium ion binding"/>
    <property type="evidence" value="ECO:0007669"/>
    <property type="project" value="UniProtKB-UniRule"/>
</dbReference>
<dbReference type="GO" id="GO:0005948">
    <property type="term" value="C:acetolactate synthase complex"/>
    <property type="evidence" value="ECO:0007669"/>
    <property type="project" value="TreeGrafter"/>
</dbReference>
<proteinExistence type="inferred from homology"/>
<evidence type="ECO:0000256" key="6">
    <source>
        <dbReference type="ARBA" id="ARBA00022630"/>
    </source>
</evidence>
<dbReference type="Gene3D" id="3.40.50.1220">
    <property type="entry name" value="TPP-binding domain"/>
    <property type="match status" value="1"/>
</dbReference>
<name>A0A1H3KKW7_9PROT</name>
<keyword evidence="6" id="KW-0285">Flavoprotein</keyword>
<evidence type="ECO:0000259" key="15">
    <source>
        <dbReference type="Pfam" id="PF00205"/>
    </source>
</evidence>
<evidence type="ECO:0000256" key="4">
    <source>
        <dbReference type="ARBA" id="ARBA00013145"/>
    </source>
</evidence>
<feature type="domain" description="Thiamine pyrophosphate enzyme central" evidence="15">
    <location>
        <begin position="195"/>
        <end position="331"/>
    </location>
</feature>
<evidence type="ECO:0000256" key="2">
    <source>
        <dbReference type="ARBA" id="ARBA00005025"/>
    </source>
</evidence>
<gene>
    <name evidence="18" type="ORF">SAMN05421881_10417</name>
</gene>
<dbReference type="EC" id="2.2.1.6" evidence="4 14"/>
<dbReference type="CDD" id="cd07035">
    <property type="entry name" value="TPP_PYR_POX_like"/>
    <property type="match status" value="1"/>
</dbReference>
<evidence type="ECO:0000256" key="7">
    <source>
        <dbReference type="ARBA" id="ARBA00022679"/>
    </source>
</evidence>
<dbReference type="InterPro" id="IPR045229">
    <property type="entry name" value="TPP_enz"/>
</dbReference>
<dbReference type="FunFam" id="3.40.50.970:FF:000007">
    <property type="entry name" value="Acetolactate synthase"/>
    <property type="match status" value="1"/>
</dbReference>
<dbReference type="NCBIfam" id="TIGR00118">
    <property type="entry name" value="acolac_lg"/>
    <property type="match status" value="1"/>
</dbReference>
<dbReference type="OrthoDB" id="2254214at2"/>
<comment type="pathway">
    <text evidence="1 14">Amino-acid biosynthesis; L-isoleucine biosynthesis; L-isoleucine from 2-oxobutanoate: step 1/4.</text>
</comment>
<keyword evidence="10 14" id="KW-0460">Magnesium</keyword>
<keyword evidence="12 14" id="KW-0100">Branched-chain amino acid biosynthesis</keyword>
<evidence type="ECO:0000256" key="3">
    <source>
        <dbReference type="ARBA" id="ARBA00007812"/>
    </source>
</evidence>
<dbReference type="FunFam" id="3.40.50.970:FF:000016">
    <property type="entry name" value="Acetolactate synthase"/>
    <property type="match status" value="1"/>
</dbReference>
<dbReference type="InterPro" id="IPR012001">
    <property type="entry name" value="Thiamin_PyroP_enz_TPP-bd_dom"/>
</dbReference>
<dbReference type="FunFam" id="3.40.50.1220:FF:000008">
    <property type="entry name" value="Acetolactate synthase"/>
    <property type="match status" value="1"/>
</dbReference>
<dbReference type="SUPFAM" id="SSF52467">
    <property type="entry name" value="DHS-like NAD/FAD-binding domain"/>
    <property type="match status" value="1"/>
</dbReference>
<dbReference type="PANTHER" id="PTHR18968">
    <property type="entry name" value="THIAMINE PYROPHOSPHATE ENZYMES"/>
    <property type="match status" value="1"/>
</dbReference>
<dbReference type="CDD" id="cd02015">
    <property type="entry name" value="TPP_AHAS"/>
    <property type="match status" value="1"/>
</dbReference>
<dbReference type="UniPathway" id="UPA00049">
    <property type="reaction ID" value="UER00059"/>
</dbReference>
<dbReference type="InterPro" id="IPR029061">
    <property type="entry name" value="THDP-binding"/>
</dbReference>
<dbReference type="Gene3D" id="3.40.50.970">
    <property type="match status" value="2"/>
</dbReference>
<keyword evidence="8 14" id="KW-0479">Metal-binding</keyword>
<dbReference type="STRING" id="44576.SAMN05421881_10417"/>
<comment type="pathway">
    <text evidence="2 14">Amino-acid biosynthesis; L-valine biosynthesis; L-valine from pyruvate: step 1/4.</text>
</comment>
<dbReference type="InterPro" id="IPR012000">
    <property type="entry name" value="Thiamin_PyroP_enz_cen_dom"/>
</dbReference>
<feature type="domain" description="Thiamine pyrophosphate enzyme N-terminal TPP-binding" evidence="17">
    <location>
        <begin position="6"/>
        <end position="121"/>
    </location>
</feature>
<keyword evidence="5 14" id="KW-0028">Amino-acid biosynthesis</keyword>
<dbReference type="InterPro" id="IPR039368">
    <property type="entry name" value="AHAS_TPP"/>
</dbReference>
<dbReference type="Pfam" id="PF00205">
    <property type="entry name" value="TPP_enzyme_M"/>
    <property type="match status" value="1"/>
</dbReference>
<evidence type="ECO:0000256" key="11">
    <source>
        <dbReference type="ARBA" id="ARBA00023052"/>
    </source>
</evidence>
<keyword evidence="11 14" id="KW-0786">Thiamine pyrophosphate</keyword>
<dbReference type="GO" id="GO:0030976">
    <property type="term" value="F:thiamine pyrophosphate binding"/>
    <property type="evidence" value="ECO:0007669"/>
    <property type="project" value="UniProtKB-UniRule"/>
</dbReference>
<evidence type="ECO:0000256" key="14">
    <source>
        <dbReference type="RuleBase" id="RU003591"/>
    </source>
</evidence>
<keyword evidence="7 14" id="KW-0808">Transferase</keyword>
<evidence type="ECO:0000256" key="8">
    <source>
        <dbReference type="ARBA" id="ARBA00022723"/>
    </source>
</evidence>
<dbReference type="AlphaFoldDB" id="A0A1H3KKW7"/>
<evidence type="ECO:0000313" key="18">
    <source>
        <dbReference type="EMBL" id="SDY52832.1"/>
    </source>
</evidence>
<keyword evidence="19" id="KW-1185">Reference proteome</keyword>
<evidence type="ECO:0000256" key="1">
    <source>
        <dbReference type="ARBA" id="ARBA00004974"/>
    </source>
</evidence>
<keyword evidence="9" id="KW-0274">FAD</keyword>
<dbReference type="RefSeq" id="WP_090414713.1">
    <property type="nucleotide sequence ID" value="NZ_FNOY01000041.1"/>
</dbReference>
<dbReference type="GO" id="GO:0009097">
    <property type="term" value="P:isoleucine biosynthetic process"/>
    <property type="evidence" value="ECO:0007669"/>
    <property type="project" value="UniProtKB-UniPathway"/>
</dbReference>
<dbReference type="UniPathway" id="UPA00047">
    <property type="reaction ID" value="UER00055"/>
</dbReference>
<sequence>MSIELTGAEITIRCLQEEGVSHIFGYPGGAVLFLYDELFKQDKVKHILVRHEQAALHAADGYARSSNKVGVALVTSGPGVTNAVTGIATAYMDSIPMVIISGQVPTAAIGQDAFQEVDTVGITRPCVKHNFLVKDITELASTIKKAFYIASTGRPGPVLVDIPKDVTQQKTTFHYPSSIAMRSYTPVIHGDVQQVKKAVQMILDAKRPMIYSGGGVILNDASAELIELAQMLDFPCTNTLMGLGGYPATDRQFVGMLGMHGTYEANMAMQYCDVLIAVGARFDDRVIGNPKHFYSEERKIIHIDIDPSSISKRVKVDVPIVGSVSEVLRELIKLLKASKEKTDAHALQEWWRQIETWRARDCLKYDRASSLIKPQMVVEKLYEATQGDAFITSDVGQHQMWAAQFYKFNKPRRWINSGGLGTMGFGLPSAMGVQMANPGAKVACITGEASIQMCIQELSTCKQYHLPIKIINLNNRYMGMVRQWQEFFHGNRYAESYMDALPDFVKLAESYGHVGMRIDKPEDIEGALREAFKLEQQLVFIDFITDQTENVFPMVPGGKGLSEMILV</sequence>
<evidence type="ECO:0000256" key="9">
    <source>
        <dbReference type="ARBA" id="ARBA00022827"/>
    </source>
</evidence>
<accession>A0A1H3KKW7</accession>
<reference evidence="18 19" key="1">
    <citation type="submission" date="2016-10" db="EMBL/GenBank/DDBJ databases">
        <authorList>
            <person name="de Groot N.N."/>
        </authorList>
    </citation>
    <scope>NUCLEOTIDE SEQUENCE [LARGE SCALE GENOMIC DNA]</scope>
    <source>
        <strain evidence="18 19">Nm1</strain>
    </source>
</reference>
<evidence type="ECO:0000313" key="19">
    <source>
        <dbReference type="Proteomes" id="UP000198640"/>
    </source>
</evidence>
<evidence type="ECO:0000256" key="5">
    <source>
        <dbReference type="ARBA" id="ARBA00022605"/>
    </source>
</evidence>
<evidence type="ECO:0000259" key="17">
    <source>
        <dbReference type="Pfam" id="PF02776"/>
    </source>
</evidence>
<comment type="cofactor">
    <cofactor evidence="14">
        <name>Mg(2+)</name>
        <dbReference type="ChEBI" id="CHEBI:18420"/>
    </cofactor>
    <text evidence="14">Binds 1 Mg(2+) ion per subunit.</text>
</comment>
<dbReference type="GO" id="GO:0003984">
    <property type="term" value="F:acetolactate synthase activity"/>
    <property type="evidence" value="ECO:0007669"/>
    <property type="project" value="UniProtKB-EC"/>
</dbReference>
<dbReference type="InterPro" id="IPR012846">
    <property type="entry name" value="Acetolactate_synth_lsu"/>
</dbReference>
<dbReference type="Pfam" id="PF02775">
    <property type="entry name" value="TPP_enzyme_C"/>
    <property type="match status" value="1"/>
</dbReference>
<comment type="similarity">
    <text evidence="3 14">Belongs to the TPP enzyme family.</text>
</comment>
<protein>
    <recommendedName>
        <fullName evidence="4 14">Acetolactate synthase</fullName>
        <ecNumber evidence="4 14">2.2.1.6</ecNumber>
    </recommendedName>
</protein>
<comment type="cofactor">
    <cofactor evidence="14">
        <name>thiamine diphosphate</name>
        <dbReference type="ChEBI" id="CHEBI:58937"/>
    </cofactor>
    <text evidence="14">Binds 1 thiamine pyrophosphate per subunit.</text>
</comment>
<dbReference type="GO" id="GO:0050660">
    <property type="term" value="F:flavin adenine dinucleotide binding"/>
    <property type="evidence" value="ECO:0007669"/>
    <property type="project" value="InterPro"/>
</dbReference>
<evidence type="ECO:0000256" key="10">
    <source>
        <dbReference type="ARBA" id="ARBA00022842"/>
    </source>
</evidence>